<comment type="cofactor">
    <cofactor evidence="1">
        <name>FAD</name>
        <dbReference type="ChEBI" id="CHEBI:57692"/>
    </cofactor>
</comment>
<dbReference type="OrthoDB" id="9769238at2"/>
<dbReference type="InterPro" id="IPR004099">
    <property type="entry name" value="Pyr_nucl-diS_OxRdtase_dimer"/>
</dbReference>
<evidence type="ECO:0000256" key="6">
    <source>
        <dbReference type="ARBA" id="ARBA00023284"/>
    </source>
</evidence>
<evidence type="ECO:0000259" key="7">
    <source>
        <dbReference type="PROSITE" id="PS50206"/>
    </source>
</evidence>
<dbReference type="Pfam" id="PF07992">
    <property type="entry name" value="Pyr_redox_2"/>
    <property type="match status" value="1"/>
</dbReference>
<proteinExistence type="inferred from homology"/>
<evidence type="ECO:0000256" key="2">
    <source>
        <dbReference type="ARBA" id="ARBA00009130"/>
    </source>
</evidence>
<sequence length="562" mass="60692">MSTEPRTILIVGGVAAGMKTASRLRRLDPQARITVIERGRNLSYGACALPYVIADEIAELDEVRRTPNGTLRDETFFAKVKGVEVLTGCEAVAIDRERQQLRVRHLDDRREEERHYDQLVLATGSRPIIPPLPGVELEGVQPLKRVEDAAAILDRLQPGARAVIVGGGLIGLEMAEALRARQLEVRLLEMQPQVLSGILDADLAEQVHRTLRLNGVALHLGEALQAIEGEGGRAVRVRTAGGSYPAELVILSLGVKPNVELARESGLEIGISGAIAVNEHLQTSDPAIYAAGDCVESRHLINGNPFYLPLGSTANKHGRVVADSLCDRTTYFPGILGSLLVKVFGLNVGRTGFSEQQAREAGFEPVSILAPSPDRVHSMPSARPILTRLTVDRASRRLLGAQIVGPGEVAKRIDVVATALSFGAGLNRFAQLDLGYAPPFSGAMDPLHQAANALRNKLDGLADSLSPLQLRQRLDAGEELLLLDVRSPDEYAEVRIPGAILLPLGRLRSGTAELPKDRLIVPFCKISLRGYEATRILLAAGFEKVAYLEGGILGWPFELERG</sequence>
<comment type="caution">
    <text evidence="8">The sequence shown here is derived from an EMBL/GenBank/DDBJ whole genome shotgun (WGS) entry which is preliminary data.</text>
</comment>
<dbReference type="InterPro" id="IPR050260">
    <property type="entry name" value="FAD-bd_OxRdtase"/>
</dbReference>
<dbReference type="InterPro" id="IPR016156">
    <property type="entry name" value="FAD/NAD-linked_Rdtase_dimer_sf"/>
</dbReference>
<gene>
    <name evidence="8" type="ORF">C2E25_04115</name>
</gene>
<accession>A0A2K2HCJ1</accession>
<dbReference type="Pfam" id="PF02852">
    <property type="entry name" value="Pyr_redox_dim"/>
    <property type="match status" value="1"/>
</dbReference>
<dbReference type="PRINTS" id="PR00411">
    <property type="entry name" value="PNDRDTASEI"/>
</dbReference>
<dbReference type="Gene3D" id="3.50.50.60">
    <property type="entry name" value="FAD/NAD(P)-binding domain"/>
    <property type="match status" value="3"/>
</dbReference>
<dbReference type="PRINTS" id="PR00368">
    <property type="entry name" value="FADPNR"/>
</dbReference>
<dbReference type="SUPFAM" id="SSF55424">
    <property type="entry name" value="FAD/NAD-linked reductases, dimerisation (C-terminal) domain"/>
    <property type="match status" value="1"/>
</dbReference>
<organism evidence="8 9">
    <name type="scientific">Geothermobacter hydrogeniphilus</name>
    <dbReference type="NCBI Taxonomy" id="1969733"/>
    <lineage>
        <taxon>Bacteria</taxon>
        <taxon>Pseudomonadati</taxon>
        <taxon>Thermodesulfobacteriota</taxon>
        <taxon>Desulfuromonadia</taxon>
        <taxon>Desulfuromonadales</taxon>
        <taxon>Geothermobacteraceae</taxon>
        <taxon>Geothermobacter</taxon>
    </lineage>
</organism>
<dbReference type="SMART" id="SM00450">
    <property type="entry name" value="RHOD"/>
    <property type="match status" value="1"/>
</dbReference>
<dbReference type="GO" id="GO:0016491">
    <property type="term" value="F:oxidoreductase activity"/>
    <property type="evidence" value="ECO:0007669"/>
    <property type="project" value="UniProtKB-KW"/>
</dbReference>
<feature type="domain" description="Rhodanese" evidence="7">
    <location>
        <begin position="476"/>
        <end position="561"/>
    </location>
</feature>
<reference evidence="8 9" key="1">
    <citation type="journal article" date="2018" name="Genome Announc.">
        <title>Genome Sequence of Geothermobacter sp. HR-1 Iron Reducer from the Loihi Seamount.</title>
        <authorList>
            <person name="Smith H."/>
            <person name="Abuyen K."/>
            <person name="Tremblay J."/>
            <person name="Savalia P."/>
            <person name="Perez-Rodriguez I."/>
            <person name="Emerson D."/>
            <person name="Tully B."/>
            <person name="Amend J."/>
        </authorList>
    </citation>
    <scope>NUCLEOTIDE SEQUENCE [LARGE SCALE GENOMIC DNA]</scope>
    <source>
        <strain evidence="8 9">HR-1</strain>
    </source>
</reference>
<dbReference type="CDD" id="cd00158">
    <property type="entry name" value="RHOD"/>
    <property type="match status" value="1"/>
</dbReference>
<evidence type="ECO:0000313" key="8">
    <source>
        <dbReference type="EMBL" id="PNU20994.1"/>
    </source>
</evidence>
<dbReference type="PANTHER" id="PTHR43429">
    <property type="entry name" value="PYRIDINE NUCLEOTIDE-DISULFIDE OXIDOREDUCTASE DOMAIN-CONTAINING"/>
    <property type="match status" value="1"/>
</dbReference>
<comment type="similarity">
    <text evidence="2">Belongs to the class-III pyridine nucleotide-disulfide oxidoreductase family.</text>
</comment>
<keyword evidence="5" id="KW-0560">Oxidoreductase</keyword>
<name>A0A2K2HCJ1_9BACT</name>
<dbReference type="InterPro" id="IPR001763">
    <property type="entry name" value="Rhodanese-like_dom"/>
</dbReference>
<evidence type="ECO:0000256" key="3">
    <source>
        <dbReference type="ARBA" id="ARBA00022630"/>
    </source>
</evidence>
<dbReference type="Proteomes" id="UP000236340">
    <property type="component" value="Unassembled WGS sequence"/>
</dbReference>
<dbReference type="RefSeq" id="WP_103114524.1">
    <property type="nucleotide sequence ID" value="NZ_PPFX01000006.1"/>
</dbReference>
<dbReference type="PROSITE" id="PS50206">
    <property type="entry name" value="RHODANESE_3"/>
    <property type="match status" value="1"/>
</dbReference>
<evidence type="ECO:0000256" key="1">
    <source>
        <dbReference type="ARBA" id="ARBA00001974"/>
    </source>
</evidence>
<evidence type="ECO:0000256" key="5">
    <source>
        <dbReference type="ARBA" id="ARBA00023002"/>
    </source>
</evidence>
<dbReference type="SUPFAM" id="SSF52821">
    <property type="entry name" value="Rhodanese/Cell cycle control phosphatase"/>
    <property type="match status" value="1"/>
</dbReference>
<protein>
    <submittedName>
        <fullName evidence="8">Pyridine nucleotide-disulfide oxidoreductase</fullName>
    </submittedName>
</protein>
<dbReference type="EMBL" id="PPFX01000006">
    <property type="protein sequence ID" value="PNU20994.1"/>
    <property type="molecule type" value="Genomic_DNA"/>
</dbReference>
<dbReference type="InterPro" id="IPR036873">
    <property type="entry name" value="Rhodanese-like_dom_sf"/>
</dbReference>
<dbReference type="Gene3D" id="3.40.250.10">
    <property type="entry name" value="Rhodanese-like domain"/>
    <property type="match status" value="1"/>
</dbReference>
<dbReference type="PANTHER" id="PTHR43429:SF1">
    <property type="entry name" value="NAD(P)H SULFUR OXIDOREDUCTASE (COA-DEPENDENT)"/>
    <property type="match status" value="1"/>
</dbReference>
<dbReference type="Pfam" id="PF00581">
    <property type="entry name" value="Rhodanese"/>
    <property type="match status" value="1"/>
</dbReference>
<keyword evidence="3" id="KW-0285">Flavoprotein</keyword>
<evidence type="ECO:0000256" key="4">
    <source>
        <dbReference type="ARBA" id="ARBA00022827"/>
    </source>
</evidence>
<dbReference type="InterPro" id="IPR036188">
    <property type="entry name" value="FAD/NAD-bd_sf"/>
</dbReference>
<keyword evidence="6" id="KW-0676">Redox-active center</keyword>
<keyword evidence="4" id="KW-0274">FAD</keyword>
<evidence type="ECO:0000313" key="9">
    <source>
        <dbReference type="Proteomes" id="UP000236340"/>
    </source>
</evidence>
<dbReference type="AlphaFoldDB" id="A0A2K2HCJ1"/>
<dbReference type="InterPro" id="IPR023753">
    <property type="entry name" value="FAD/NAD-binding_dom"/>
</dbReference>
<dbReference type="SUPFAM" id="SSF51905">
    <property type="entry name" value="FAD/NAD(P)-binding domain"/>
    <property type="match status" value="1"/>
</dbReference>